<sequence length="376" mass="41127">MNSRLFNSHRVVAGCVTECGIVVTNEEFDMSEHALDELGYYLLAGAGGEGPATLMDEARRGEELGFGTAFISERWNVKEASSLVGAACAVTSRMQIATAATNHNTRHPLITGSWATTMHRLSGGRFTLGIGRGIAAMYGAFGIPSVTTAQMEDFAQVMRRLWQGEVIFNHDGPIGNYQVLFLDPDFREDIRLAIVAFGPQTLALGGREFDDVILHTYFTPETLQRAVKTVKTAAEQAGRDPGSVRVWSCFATVGDHLPEELRLKKTVARLATYLQGYGDLLVNTNGWDPAVLKRFRDDKVVQSIPGGIDHKATAEQIEHIAALIPDEWLEPSATGSAQQCVARIRKEFDYGADAVIMHGATPDELEPIVAEYRATR</sequence>
<dbReference type="InterPro" id="IPR036661">
    <property type="entry name" value="Luciferase-like_sf"/>
</dbReference>
<name>A0A2U9PNA1_MYCSE</name>
<accession>A0A2U9PNA1</accession>
<reference evidence="4" key="2">
    <citation type="submission" date="2018-03" db="EMBL/GenBank/DDBJ databases">
        <authorList>
            <person name="Derbyshire K."/>
            <person name="Gray T.A."/>
            <person name="Champion M."/>
        </authorList>
    </citation>
    <scope>NUCLEOTIDE SEQUENCE [LARGE SCALE GENOMIC DNA]</scope>
    <source>
        <strain evidence="4">MKD8</strain>
    </source>
</reference>
<dbReference type="InterPro" id="IPR050564">
    <property type="entry name" value="F420-G6PD/mer"/>
</dbReference>
<dbReference type="NCBIfam" id="TIGR03857">
    <property type="entry name" value="F420_MSMEG_2249"/>
    <property type="match status" value="1"/>
</dbReference>
<dbReference type="PANTHER" id="PTHR43244:SF1">
    <property type="entry name" value="5,10-METHYLENETETRAHYDROMETHANOPTERIN REDUCTASE"/>
    <property type="match status" value="1"/>
</dbReference>
<proteinExistence type="predicted"/>
<dbReference type="Pfam" id="PF00296">
    <property type="entry name" value="Bac_luciferase"/>
    <property type="match status" value="1"/>
</dbReference>
<reference evidence="3 4" key="1">
    <citation type="journal article" date="2013" name="Genome Announc.">
        <title>Draft genome sequence of MKD8, a conjugal recipient Mycobacterium smegmatis strain.</title>
        <authorList>
            <person name="Gray T.A."/>
            <person name="Palumbo M.J."/>
            <person name="Derbyshire K.M."/>
        </authorList>
    </citation>
    <scope>NUCLEOTIDE SEQUENCE [LARGE SCALE GENOMIC DNA]</scope>
    <source>
        <strain evidence="3 4">MKD8</strain>
    </source>
</reference>
<dbReference type="AlphaFoldDB" id="A0A2U9PNA1"/>
<dbReference type="GO" id="GO:0016705">
    <property type="term" value="F:oxidoreductase activity, acting on paired donors, with incorporation or reduction of molecular oxygen"/>
    <property type="evidence" value="ECO:0007669"/>
    <property type="project" value="InterPro"/>
</dbReference>
<dbReference type="InterPro" id="IPR011251">
    <property type="entry name" value="Luciferase-like_dom"/>
</dbReference>
<feature type="domain" description="Luciferase-like" evidence="2">
    <location>
        <begin position="47"/>
        <end position="353"/>
    </location>
</feature>
<dbReference type="InterPro" id="IPR022378">
    <property type="entry name" value="F420_OxRdatse_MSMEG2249_pred"/>
</dbReference>
<dbReference type="Proteomes" id="UP000011200">
    <property type="component" value="Chromosome"/>
</dbReference>
<organism evidence="3 4">
    <name type="scientific">Mycolicibacterium smegmatis (strain MKD8)</name>
    <name type="common">Mycobacterium smegmatis</name>
    <dbReference type="NCBI Taxonomy" id="1214915"/>
    <lineage>
        <taxon>Bacteria</taxon>
        <taxon>Bacillati</taxon>
        <taxon>Actinomycetota</taxon>
        <taxon>Actinomycetes</taxon>
        <taxon>Mycobacteriales</taxon>
        <taxon>Mycobacteriaceae</taxon>
        <taxon>Mycolicibacterium</taxon>
    </lineage>
</organism>
<evidence type="ECO:0000313" key="3">
    <source>
        <dbReference type="EMBL" id="AWT53213.1"/>
    </source>
</evidence>
<keyword evidence="1" id="KW-0560">Oxidoreductase</keyword>
<dbReference type="SUPFAM" id="SSF51679">
    <property type="entry name" value="Bacterial luciferase-like"/>
    <property type="match status" value="1"/>
</dbReference>
<evidence type="ECO:0000256" key="1">
    <source>
        <dbReference type="ARBA" id="ARBA00023002"/>
    </source>
</evidence>
<evidence type="ECO:0000313" key="4">
    <source>
        <dbReference type="Proteomes" id="UP000011200"/>
    </source>
</evidence>
<dbReference type="EMBL" id="CP027541">
    <property type="protein sequence ID" value="AWT53213.1"/>
    <property type="molecule type" value="Genomic_DNA"/>
</dbReference>
<dbReference type="Gene3D" id="3.20.20.30">
    <property type="entry name" value="Luciferase-like domain"/>
    <property type="match status" value="1"/>
</dbReference>
<gene>
    <name evidence="3" type="ORF">D806_022320</name>
</gene>
<evidence type="ECO:0000259" key="2">
    <source>
        <dbReference type="Pfam" id="PF00296"/>
    </source>
</evidence>
<dbReference type="PANTHER" id="PTHR43244">
    <property type="match status" value="1"/>
</dbReference>
<protein>
    <recommendedName>
        <fullName evidence="2">Luciferase-like domain-containing protein</fullName>
    </recommendedName>
</protein>